<reference evidence="9" key="2">
    <citation type="submission" date="2021-04" db="EMBL/GenBank/DDBJ databases">
        <authorList>
            <person name="Gilroy R."/>
        </authorList>
    </citation>
    <scope>NUCLEOTIDE SEQUENCE</scope>
    <source>
        <strain evidence="9">ChiSjej1B19-8411</strain>
    </source>
</reference>
<evidence type="ECO:0000256" key="4">
    <source>
        <dbReference type="ARBA" id="ARBA00023211"/>
    </source>
</evidence>
<comment type="caution">
    <text evidence="9">The sequence shown here is derived from an EMBL/GenBank/DDBJ whole genome shotgun (WGS) entry which is preliminary data.</text>
</comment>
<dbReference type="InterPro" id="IPR032466">
    <property type="entry name" value="Metal_Hydrolase"/>
</dbReference>
<dbReference type="CDD" id="cd01295">
    <property type="entry name" value="AdeC"/>
    <property type="match status" value="1"/>
</dbReference>
<keyword evidence="3 6" id="KW-0378">Hydrolase</keyword>
<dbReference type="NCBIfam" id="TIGR01178">
    <property type="entry name" value="ade"/>
    <property type="match status" value="1"/>
</dbReference>
<evidence type="ECO:0000256" key="3">
    <source>
        <dbReference type="ARBA" id="ARBA00022801"/>
    </source>
</evidence>
<proteinExistence type="inferred from homology"/>
<evidence type="ECO:0000256" key="5">
    <source>
        <dbReference type="ARBA" id="ARBA00047720"/>
    </source>
</evidence>
<protein>
    <recommendedName>
        <fullName evidence="2 6">Adenine deaminase</fullName>
        <shortName evidence="6">Adenase</shortName>
        <shortName evidence="6">Adenine aminase</shortName>
        <ecNumber evidence="2 6">3.5.4.2</ecNumber>
    </recommendedName>
</protein>
<name>A0A9D2B2P0_9FIRM</name>
<dbReference type="GO" id="GO:0000034">
    <property type="term" value="F:adenine deaminase activity"/>
    <property type="evidence" value="ECO:0007669"/>
    <property type="project" value="UniProtKB-UniRule"/>
</dbReference>
<comment type="catalytic activity">
    <reaction evidence="5 6">
        <text>adenine + H2O + H(+) = hypoxanthine + NH4(+)</text>
        <dbReference type="Rhea" id="RHEA:23688"/>
        <dbReference type="ChEBI" id="CHEBI:15377"/>
        <dbReference type="ChEBI" id="CHEBI:15378"/>
        <dbReference type="ChEBI" id="CHEBI:16708"/>
        <dbReference type="ChEBI" id="CHEBI:17368"/>
        <dbReference type="ChEBI" id="CHEBI:28938"/>
        <dbReference type="EC" id="3.5.4.2"/>
    </reaction>
</comment>
<dbReference type="InterPro" id="IPR011059">
    <property type="entry name" value="Metal-dep_hydrolase_composite"/>
</dbReference>
<dbReference type="InterPro" id="IPR006679">
    <property type="entry name" value="Adenine_deam"/>
</dbReference>
<feature type="domain" description="Amidohydrolase-related" evidence="7">
    <location>
        <begin position="72"/>
        <end position="354"/>
    </location>
</feature>
<dbReference type="Gene3D" id="3.20.20.140">
    <property type="entry name" value="Metal-dependent hydrolases"/>
    <property type="match status" value="1"/>
</dbReference>
<dbReference type="EMBL" id="DXEX01000022">
    <property type="protein sequence ID" value="HIX58256.1"/>
    <property type="molecule type" value="Genomic_DNA"/>
</dbReference>
<dbReference type="InterPro" id="IPR026912">
    <property type="entry name" value="Adenine_deam_C"/>
</dbReference>
<gene>
    <name evidence="6 9" type="primary">ade</name>
    <name evidence="9" type="ORF">IAA45_00860</name>
</gene>
<evidence type="ECO:0000313" key="9">
    <source>
        <dbReference type="EMBL" id="HIX58256.1"/>
    </source>
</evidence>
<evidence type="ECO:0000256" key="2">
    <source>
        <dbReference type="ARBA" id="ARBA00012782"/>
    </source>
</evidence>
<dbReference type="SUPFAM" id="SSF51556">
    <property type="entry name" value="Metallo-dependent hydrolases"/>
    <property type="match status" value="1"/>
</dbReference>
<dbReference type="SUPFAM" id="SSF51338">
    <property type="entry name" value="Composite domain of metallo-dependent hydrolases"/>
    <property type="match status" value="1"/>
</dbReference>
<accession>A0A9D2B2P0</accession>
<dbReference type="PANTHER" id="PTHR11113">
    <property type="entry name" value="N-ACETYLGLUCOSAMINE-6-PHOSPHATE DEACETYLASE"/>
    <property type="match status" value="1"/>
</dbReference>
<dbReference type="Gene3D" id="2.30.40.10">
    <property type="entry name" value="Urease, subunit C, domain 1"/>
    <property type="match status" value="1"/>
</dbReference>
<comment type="similarity">
    <text evidence="1 6">Belongs to the metallo-dependent hydrolases superfamily. Adenine deaminase family.</text>
</comment>
<evidence type="ECO:0000313" key="10">
    <source>
        <dbReference type="Proteomes" id="UP000886817"/>
    </source>
</evidence>
<comment type="cofactor">
    <cofactor evidence="6">
        <name>Mn(2+)</name>
        <dbReference type="ChEBI" id="CHEBI:29035"/>
    </cofactor>
</comment>
<dbReference type="GO" id="GO:0006146">
    <property type="term" value="P:adenine catabolic process"/>
    <property type="evidence" value="ECO:0007669"/>
    <property type="project" value="InterPro"/>
</dbReference>
<evidence type="ECO:0000259" key="8">
    <source>
        <dbReference type="Pfam" id="PF13382"/>
    </source>
</evidence>
<evidence type="ECO:0000259" key="7">
    <source>
        <dbReference type="Pfam" id="PF01979"/>
    </source>
</evidence>
<dbReference type="AlphaFoldDB" id="A0A9D2B2P0"/>
<dbReference type="Pfam" id="PF13382">
    <property type="entry name" value="Adenine_deam_C"/>
    <property type="match status" value="1"/>
</dbReference>
<feature type="domain" description="Adenine deaminase C-terminal" evidence="8">
    <location>
        <begin position="413"/>
        <end position="579"/>
    </location>
</feature>
<dbReference type="PANTHER" id="PTHR11113:SF2">
    <property type="entry name" value="ADENINE DEAMINASE"/>
    <property type="match status" value="1"/>
</dbReference>
<dbReference type="InterPro" id="IPR006680">
    <property type="entry name" value="Amidohydro-rel"/>
</dbReference>
<sequence length="586" mass="64133">MRKLRNGRWIMAVSQIRAARGLEKADLVLKNGRIVNVFTEALEQADVAVCGGRIVGIGNYEGKQEIECQGAFIAPGFLDGHIHLESSMMDPAEFVRTVLPHGTTGVVADPHEIANVCGRDGIDYILRSTAGLPVDVYLSLSSCVPAAPLDESGACLEAEDLQFYYSDPRVVALAEVMNYVGTLTEEPEVMAKIRNAREAGRVVDGHAPGLRGYDLCGYLTAGVQSDHECTSEEEAKERIARGQWLMIREGTAAKNLEALIGMFSLPYCEHSMLVTDDKHPGDLLHDGHMDGILRKAVALGADPCIAVKMASYNTARYFGLKELGAVAPGYRADLVVLEDLESFRVRQVIKGGQEIYGPSRKLVVENGTVNKKLKESVRHSFHIKKLERSDFYLPVDPQKQPKKMRVIQLQRGQILTREKILDYVPRNNGISLEQDVLKLAVLERHMATGHRGIGYIQGYGLKKGAIASSVAHDSHNLIVAGTNEQDMAAAANEIRRLQGGWAIAVDGRVLASLALPIGGLMSELPVCELAEQIDDMKEKARKLGVDDGIDPFMTLAFLSLPVIPEIKLTTYGLVDVRQQKVIPVLL</sequence>
<evidence type="ECO:0000256" key="1">
    <source>
        <dbReference type="ARBA" id="ARBA00006773"/>
    </source>
</evidence>
<keyword evidence="4 6" id="KW-0464">Manganese</keyword>
<dbReference type="Pfam" id="PF01979">
    <property type="entry name" value="Amidohydro_1"/>
    <property type="match status" value="1"/>
</dbReference>
<organism evidence="9 10">
    <name type="scientific">Candidatus Blautia gallistercoris</name>
    <dbReference type="NCBI Taxonomy" id="2838490"/>
    <lineage>
        <taxon>Bacteria</taxon>
        <taxon>Bacillati</taxon>
        <taxon>Bacillota</taxon>
        <taxon>Clostridia</taxon>
        <taxon>Lachnospirales</taxon>
        <taxon>Lachnospiraceae</taxon>
        <taxon>Blautia</taxon>
    </lineage>
</organism>
<dbReference type="EC" id="3.5.4.2" evidence="2 6"/>
<reference evidence="9" key="1">
    <citation type="journal article" date="2021" name="PeerJ">
        <title>Extensive microbial diversity within the chicken gut microbiome revealed by metagenomics and culture.</title>
        <authorList>
            <person name="Gilroy R."/>
            <person name="Ravi A."/>
            <person name="Getino M."/>
            <person name="Pursley I."/>
            <person name="Horton D.L."/>
            <person name="Alikhan N.F."/>
            <person name="Baker D."/>
            <person name="Gharbi K."/>
            <person name="Hall N."/>
            <person name="Watson M."/>
            <person name="Adriaenssens E.M."/>
            <person name="Foster-Nyarko E."/>
            <person name="Jarju S."/>
            <person name="Secka A."/>
            <person name="Antonio M."/>
            <person name="Oren A."/>
            <person name="Chaudhuri R.R."/>
            <person name="La Ragione R."/>
            <person name="Hildebrand F."/>
            <person name="Pallen M.J."/>
        </authorList>
    </citation>
    <scope>NUCLEOTIDE SEQUENCE</scope>
    <source>
        <strain evidence="9">ChiSjej1B19-8411</strain>
    </source>
</reference>
<dbReference type="HAMAP" id="MF_01518">
    <property type="entry name" value="Adenine_deamin"/>
    <property type="match status" value="1"/>
</dbReference>
<dbReference type="Proteomes" id="UP000886817">
    <property type="component" value="Unassembled WGS sequence"/>
</dbReference>
<evidence type="ECO:0000256" key="6">
    <source>
        <dbReference type="HAMAP-Rule" id="MF_01518"/>
    </source>
</evidence>